<protein>
    <submittedName>
        <fullName evidence="1">Plasmid recombination enzyme</fullName>
    </submittedName>
</protein>
<gene>
    <name evidence="1" type="ORF">OBE_06559</name>
</gene>
<name>K1U118_9ZZZZ</name>
<accession>K1U118</accession>
<proteinExistence type="predicted"/>
<dbReference type="EMBL" id="AJWZ01004520">
    <property type="protein sequence ID" value="EKC65206.1"/>
    <property type="molecule type" value="Genomic_DNA"/>
</dbReference>
<sequence>DEWRELSARMKPSERQLFDGTLVRSVAEQGTEVMHCATLLFLGMVDDATTFAETRGGGGGGSDLKWGRDDDEDNRAWALRCMRMASRMMRPAIGKKPKR</sequence>
<organism evidence="1">
    <name type="scientific">human gut metagenome</name>
    <dbReference type="NCBI Taxonomy" id="408170"/>
    <lineage>
        <taxon>unclassified sequences</taxon>
        <taxon>metagenomes</taxon>
        <taxon>organismal metagenomes</taxon>
    </lineage>
</organism>
<reference evidence="1" key="1">
    <citation type="journal article" date="2013" name="Environ. Microbiol.">
        <title>Microbiota from the distal guts of lean and obese adolescents exhibit partial functional redundancy besides clear differences in community structure.</title>
        <authorList>
            <person name="Ferrer M."/>
            <person name="Ruiz A."/>
            <person name="Lanza F."/>
            <person name="Haange S.B."/>
            <person name="Oberbach A."/>
            <person name="Till H."/>
            <person name="Bargiela R."/>
            <person name="Campoy C."/>
            <person name="Segura M.T."/>
            <person name="Richter M."/>
            <person name="von Bergen M."/>
            <person name="Seifert J."/>
            <person name="Suarez A."/>
        </authorList>
    </citation>
    <scope>NUCLEOTIDE SEQUENCE</scope>
</reference>
<evidence type="ECO:0000313" key="1">
    <source>
        <dbReference type="EMBL" id="EKC65206.1"/>
    </source>
</evidence>
<comment type="caution">
    <text evidence="1">The sequence shown here is derived from an EMBL/GenBank/DDBJ whole genome shotgun (WGS) entry which is preliminary data.</text>
</comment>
<feature type="non-terminal residue" evidence="1">
    <location>
        <position position="1"/>
    </location>
</feature>
<dbReference type="AlphaFoldDB" id="K1U118"/>